<dbReference type="GO" id="GO:0005524">
    <property type="term" value="F:ATP binding"/>
    <property type="evidence" value="ECO:0007669"/>
    <property type="project" value="UniProtKB-KW"/>
</dbReference>
<dbReference type="GO" id="GO:0005694">
    <property type="term" value="C:chromosome"/>
    <property type="evidence" value="ECO:0007669"/>
    <property type="project" value="TreeGrafter"/>
</dbReference>
<dbReference type="Gene3D" id="3.40.50.300">
    <property type="entry name" value="P-loop containing nucleotide triphosphate hydrolases"/>
    <property type="match status" value="2"/>
</dbReference>
<reference evidence="9" key="1">
    <citation type="journal article" date="2019" name="Environ. Microbiol.">
        <title>Fungal ecological strategies reflected in gene transcription - a case study of two litter decomposers.</title>
        <authorList>
            <person name="Barbi F."/>
            <person name="Kohler A."/>
            <person name="Barry K."/>
            <person name="Baskaran P."/>
            <person name="Daum C."/>
            <person name="Fauchery L."/>
            <person name="Ihrmark K."/>
            <person name="Kuo A."/>
            <person name="LaButti K."/>
            <person name="Lipzen A."/>
            <person name="Morin E."/>
            <person name="Grigoriev I.V."/>
            <person name="Henrissat B."/>
            <person name="Lindahl B."/>
            <person name="Martin F."/>
        </authorList>
    </citation>
    <scope>NUCLEOTIDE SEQUENCE</scope>
    <source>
        <strain evidence="9">JB14</strain>
    </source>
</reference>
<dbReference type="Pfam" id="PF00270">
    <property type="entry name" value="DEAD"/>
    <property type="match status" value="1"/>
</dbReference>
<evidence type="ECO:0000256" key="3">
    <source>
        <dbReference type="ARBA" id="ARBA00022840"/>
    </source>
</evidence>
<dbReference type="AlphaFoldDB" id="A0A6A4GBB7"/>
<feature type="domain" description="Helicase C-terminal" evidence="8">
    <location>
        <begin position="262"/>
        <end position="383"/>
    </location>
</feature>
<accession>A0A6A4GBB7</accession>
<dbReference type="GO" id="GO:0016787">
    <property type="term" value="F:hydrolase activity"/>
    <property type="evidence" value="ECO:0007669"/>
    <property type="project" value="UniProtKB-KW"/>
</dbReference>
<dbReference type="GO" id="GO:0000724">
    <property type="term" value="P:double-strand break repair via homologous recombination"/>
    <property type="evidence" value="ECO:0007669"/>
    <property type="project" value="TreeGrafter"/>
</dbReference>
<proteinExistence type="inferred from homology"/>
<name>A0A6A4GBB7_9AGAR</name>
<evidence type="ECO:0000259" key="7">
    <source>
        <dbReference type="PROSITE" id="PS51192"/>
    </source>
</evidence>
<dbReference type="GO" id="GO:0043138">
    <property type="term" value="F:3'-5' DNA helicase activity"/>
    <property type="evidence" value="ECO:0007669"/>
    <property type="project" value="UniProtKB-EC"/>
</dbReference>
<dbReference type="GO" id="GO:0003676">
    <property type="term" value="F:nucleic acid binding"/>
    <property type="evidence" value="ECO:0007669"/>
    <property type="project" value="InterPro"/>
</dbReference>
<dbReference type="PROSITE" id="PS51192">
    <property type="entry name" value="HELICASE_ATP_BIND_1"/>
    <property type="match status" value="1"/>
</dbReference>
<evidence type="ECO:0000256" key="1">
    <source>
        <dbReference type="ARBA" id="ARBA00005446"/>
    </source>
</evidence>
<keyword evidence="10" id="KW-1185">Reference proteome</keyword>
<evidence type="ECO:0000256" key="2">
    <source>
        <dbReference type="ARBA" id="ARBA00022741"/>
    </source>
</evidence>
<feature type="domain" description="Helicase ATP-binding" evidence="7">
    <location>
        <begin position="68"/>
        <end position="245"/>
    </location>
</feature>
<sequence>MTGSSIPRHAQQKNASQKAKRRRVETEKHNEPLSSEPLTDKDLESLDEHVKAKFHKDYTLKDFQLAATNAQLQRKDTIVHAHTGAGKTAIVAAPHAHPATQGKVTFLVSPLIALQDEQAETFREEYNLSAIAINSSHGGLTAKNMAEICTGKYQVVVISPEMLLTKRFTRNVIKNRSLARRVLSIVIDEAHVISHWGSGFRKKYGEMGILRTLLPKGIPFVALSATLPPRVREDIFKKLHFSKKDGATSRLLDSQNTAHATDLKKTFIYCDDTALGTEIQDHLEELLPDELKGQGLIRPYSAVYSKSYRTAVMKLFKAGIVRILVCTDAAGMGCNIPDVDIVVQWKLPGTLSMFIQRAGRAARAQNRKGLAVLLVEKSAYGLD</sequence>
<feature type="region of interest" description="Disordered" evidence="6">
    <location>
        <begin position="1"/>
        <end position="42"/>
    </location>
</feature>
<organism evidence="9 10">
    <name type="scientific">Gymnopus androsaceus JB14</name>
    <dbReference type="NCBI Taxonomy" id="1447944"/>
    <lineage>
        <taxon>Eukaryota</taxon>
        <taxon>Fungi</taxon>
        <taxon>Dikarya</taxon>
        <taxon>Basidiomycota</taxon>
        <taxon>Agaricomycotina</taxon>
        <taxon>Agaricomycetes</taxon>
        <taxon>Agaricomycetidae</taxon>
        <taxon>Agaricales</taxon>
        <taxon>Marasmiineae</taxon>
        <taxon>Omphalotaceae</taxon>
        <taxon>Gymnopus</taxon>
    </lineage>
</organism>
<dbReference type="InterPro" id="IPR001650">
    <property type="entry name" value="Helicase_C-like"/>
</dbReference>
<evidence type="ECO:0000259" key="8">
    <source>
        <dbReference type="PROSITE" id="PS51194"/>
    </source>
</evidence>
<evidence type="ECO:0000256" key="5">
    <source>
        <dbReference type="ARBA" id="ARBA00034808"/>
    </source>
</evidence>
<dbReference type="PANTHER" id="PTHR13710:SF120">
    <property type="entry name" value="BIFUNCTIONAL 3'-5' EXONUCLEASE_ATP-DEPENDENT HELICASE WRN"/>
    <property type="match status" value="1"/>
</dbReference>
<dbReference type="SMART" id="SM00487">
    <property type="entry name" value="DEXDc"/>
    <property type="match status" value="1"/>
</dbReference>
<keyword evidence="2" id="KW-0547">Nucleotide-binding</keyword>
<dbReference type="InterPro" id="IPR011545">
    <property type="entry name" value="DEAD/DEAH_box_helicase_dom"/>
</dbReference>
<dbReference type="SMART" id="SM00490">
    <property type="entry name" value="HELICc"/>
    <property type="match status" value="1"/>
</dbReference>
<evidence type="ECO:0000256" key="4">
    <source>
        <dbReference type="ARBA" id="ARBA00034617"/>
    </source>
</evidence>
<evidence type="ECO:0000313" key="9">
    <source>
        <dbReference type="EMBL" id="KAE9382775.1"/>
    </source>
</evidence>
<keyword evidence="9" id="KW-0378">Hydrolase</keyword>
<comment type="catalytic activity">
    <reaction evidence="4">
        <text>Couples ATP hydrolysis with the unwinding of duplex DNA by translocating in the 3'-5' direction.</text>
        <dbReference type="EC" id="5.6.2.4"/>
    </reaction>
</comment>
<dbReference type="EMBL" id="ML770998">
    <property type="protein sequence ID" value="KAE9382775.1"/>
    <property type="molecule type" value="Genomic_DNA"/>
</dbReference>
<dbReference type="GO" id="GO:0005634">
    <property type="term" value="C:nucleus"/>
    <property type="evidence" value="ECO:0007669"/>
    <property type="project" value="TreeGrafter"/>
</dbReference>
<dbReference type="EC" id="5.6.2.4" evidence="5"/>
<dbReference type="InterPro" id="IPR027417">
    <property type="entry name" value="P-loop_NTPase"/>
</dbReference>
<dbReference type="OrthoDB" id="10261556at2759"/>
<keyword evidence="3" id="KW-0067">ATP-binding</keyword>
<evidence type="ECO:0000256" key="6">
    <source>
        <dbReference type="SAM" id="MobiDB-lite"/>
    </source>
</evidence>
<dbReference type="GO" id="GO:0009378">
    <property type="term" value="F:four-way junction helicase activity"/>
    <property type="evidence" value="ECO:0007669"/>
    <property type="project" value="TreeGrafter"/>
</dbReference>
<gene>
    <name evidence="9" type="ORF">BT96DRAFT_1046949</name>
</gene>
<dbReference type="Pfam" id="PF00271">
    <property type="entry name" value="Helicase_C"/>
    <property type="match status" value="1"/>
</dbReference>
<dbReference type="Proteomes" id="UP000799118">
    <property type="component" value="Unassembled WGS sequence"/>
</dbReference>
<dbReference type="InterPro" id="IPR014001">
    <property type="entry name" value="Helicase_ATP-bd"/>
</dbReference>
<comment type="similarity">
    <text evidence="1">Belongs to the helicase family. RecQ subfamily.</text>
</comment>
<dbReference type="GO" id="GO:0005737">
    <property type="term" value="C:cytoplasm"/>
    <property type="evidence" value="ECO:0007669"/>
    <property type="project" value="TreeGrafter"/>
</dbReference>
<evidence type="ECO:0000313" key="10">
    <source>
        <dbReference type="Proteomes" id="UP000799118"/>
    </source>
</evidence>
<feature type="non-terminal residue" evidence="9">
    <location>
        <position position="383"/>
    </location>
</feature>
<dbReference type="PROSITE" id="PS51194">
    <property type="entry name" value="HELICASE_CTER"/>
    <property type="match status" value="1"/>
</dbReference>
<dbReference type="PANTHER" id="PTHR13710">
    <property type="entry name" value="DNA HELICASE RECQ FAMILY MEMBER"/>
    <property type="match status" value="1"/>
</dbReference>
<protein>
    <recommendedName>
        <fullName evidence="5">DNA 3'-5' helicase</fullName>
        <ecNumber evidence="5">5.6.2.4</ecNumber>
    </recommendedName>
</protein>
<dbReference type="SUPFAM" id="SSF52540">
    <property type="entry name" value="P-loop containing nucleoside triphosphate hydrolases"/>
    <property type="match status" value="1"/>
</dbReference>